<proteinExistence type="predicted"/>
<dbReference type="GO" id="GO:0140359">
    <property type="term" value="F:ABC-type transporter activity"/>
    <property type="evidence" value="ECO:0007669"/>
    <property type="project" value="InterPro"/>
</dbReference>
<keyword evidence="1" id="KW-0812">Transmembrane</keyword>
<reference evidence="2" key="2">
    <citation type="journal article" date="2014" name="ISME J.">
        <title>Microbial stratification in low pH oxic and suboxic macroscopic growths along an acid mine drainage.</title>
        <authorList>
            <person name="Mendez-Garcia C."/>
            <person name="Mesa V."/>
            <person name="Sprenger R.R."/>
            <person name="Richter M."/>
            <person name="Diez M.S."/>
            <person name="Solano J."/>
            <person name="Bargiela R."/>
            <person name="Golyshina O.V."/>
            <person name="Manteca A."/>
            <person name="Ramos J.L."/>
            <person name="Gallego J.R."/>
            <person name="Llorente I."/>
            <person name="Martins Dos Santos V.A."/>
            <person name="Jensen O.N."/>
            <person name="Pelaez A.I."/>
            <person name="Sanchez J."/>
            <person name="Ferrer M."/>
        </authorList>
    </citation>
    <scope>NUCLEOTIDE SEQUENCE</scope>
</reference>
<dbReference type="PANTHER" id="PTHR43471">
    <property type="entry name" value="ABC TRANSPORTER PERMEASE"/>
    <property type="match status" value="1"/>
</dbReference>
<feature type="non-terminal residue" evidence="2">
    <location>
        <position position="168"/>
    </location>
</feature>
<organism evidence="2">
    <name type="scientific">mine drainage metagenome</name>
    <dbReference type="NCBI Taxonomy" id="410659"/>
    <lineage>
        <taxon>unclassified sequences</taxon>
        <taxon>metagenomes</taxon>
        <taxon>ecological metagenomes</taxon>
    </lineage>
</organism>
<reference evidence="2" key="1">
    <citation type="submission" date="2013-08" db="EMBL/GenBank/DDBJ databases">
        <authorList>
            <person name="Mendez C."/>
            <person name="Richter M."/>
            <person name="Ferrer M."/>
            <person name="Sanchez J."/>
        </authorList>
    </citation>
    <scope>NUCLEOTIDE SEQUENCE</scope>
</reference>
<gene>
    <name evidence="2" type="ORF">B1A_06541</name>
</gene>
<dbReference type="GO" id="GO:0005886">
    <property type="term" value="C:plasma membrane"/>
    <property type="evidence" value="ECO:0007669"/>
    <property type="project" value="UniProtKB-SubCell"/>
</dbReference>
<dbReference type="EMBL" id="AUZX01004742">
    <property type="protein sequence ID" value="EQD69983.1"/>
    <property type="molecule type" value="Genomic_DNA"/>
</dbReference>
<comment type="caution">
    <text evidence="2">The sequence shown here is derived from an EMBL/GenBank/DDBJ whole genome shotgun (WGS) entry which is preliminary data.</text>
</comment>
<accession>T1BN14</accession>
<protein>
    <submittedName>
        <fullName evidence="2">Transport protein</fullName>
    </submittedName>
</protein>
<dbReference type="Pfam" id="PF12679">
    <property type="entry name" value="ABC2_membrane_2"/>
    <property type="match status" value="1"/>
</dbReference>
<dbReference type="PANTHER" id="PTHR43471:SF3">
    <property type="entry name" value="ABC TRANSPORTER PERMEASE PROTEIN NATB"/>
    <property type="match status" value="1"/>
</dbReference>
<feature type="transmembrane region" description="Helical" evidence="1">
    <location>
        <begin position="103"/>
        <end position="126"/>
    </location>
</feature>
<dbReference type="AlphaFoldDB" id="T1BN14"/>
<feature type="non-terminal residue" evidence="2">
    <location>
        <position position="1"/>
    </location>
</feature>
<evidence type="ECO:0000256" key="1">
    <source>
        <dbReference type="SAM" id="Phobius"/>
    </source>
</evidence>
<keyword evidence="1" id="KW-1133">Transmembrane helix</keyword>
<evidence type="ECO:0000313" key="2">
    <source>
        <dbReference type="EMBL" id="EQD69983.1"/>
    </source>
</evidence>
<name>T1BN14_9ZZZZ</name>
<sequence length="168" mass="18441">VRPVNADRARARRLVERQQGPLLYVPREFGTRLAAGKPAPLRLYADESDRSVQGKVERLSTLIGLYGGTIARLRLVARGLDPQLLVPIALHPIDTSTPQSRAALTLGMLSYAIVFTMLMSGLYIAIDTTAGERERGSLEPLLTVPVEREHLVYGKMLAACVMMFVSLV</sequence>
<keyword evidence="1" id="KW-0472">Membrane</keyword>